<evidence type="ECO:0000256" key="4">
    <source>
        <dbReference type="ARBA" id="ARBA00023002"/>
    </source>
</evidence>
<evidence type="ECO:0000313" key="6">
    <source>
        <dbReference type="EMBL" id="TWB25657.1"/>
    </source>
</evidence>
<protein>
    <submittedName>
        <fullName evidence="6">3-oxo-5alpha-steroid 4-dehydrogenase</fullName>
    </submittedName>
</protein>
<keyword evidence="7" id="KW-1185">Reference proteome</keyword>
<evidence type="ECO:0000259" key="5">
    <source>
        <dbReference type="Pfam" id="PF00890"/>
    </source>
</evidence>
<dbReference type="InterPro" id="IPR003953">
    <property type="entry name" value="FAD-dep_OxRdtase_2_FAD-bd"/>
</dbReference>
<evidence type="ECO:0000256" key="3">
    <source>
        <dbReference type="ARBA" id="ARBA00022827"/>
    </source>
</evidence>
<evidence type="ECO:0000313" key="7">
    <source>
        <dbReference type="Proteomes" id="UP000316545"/>
    </source>
</evidence>
<dbReference type="InterPro" id="IPR027477">
    <property type="entry name" value="Succ_DH/fumarate_Rdtase_cat_sf"/>
</dbReference>
<dbReference type="PANTHER" id="PTHR43400">
    <property type="entry name" value="FUMARATE REDUCTASE"/>
    <property type="match status" value="1"/>
</dbReference>
<reference evidence="6 7" key="1">
    <citation type="submission" date="2019-06" db="EMBL/GenBank/DDBJ databases">
        <title>Genomic Encyclopedia of Type Strains, Phase IV (KMG-V): Genome sequencing to study the core and pangenomes of soil and plant-associated prokaryotes.</title>
        <authorList>
            <person name="Whitman W."/>
        </authorList>
    </citation>
    <scope>NUCLEOTIDE SEQUENCE [LARGE SCALE GENOMIC DNA]</scope>
    <source>
        <strain evidence="6 7">BR 11865</strain>
    </source>
</reference>
<name>A0A560FVJ2_9PROT</name>
<keyword evidence="3" id="KW-0274">FAD</keyword>
<keyword evidence="2" id="KW-0285">Flavoprotein</keyword>
<dbReference type="GO" id="GO:0008202">
    <property type="term" value="P:steroid metabolic process"/>
    <property type="evidence" value="ECO:0007669"/>
    <property type="project" value="UniProtKB-ARBA"/>
</dbReference>
<dbReference type="GO" id="GO:0016491">
    <property type="term" value="F:oxidoreductase activity"/>
    <property type="evidence" value="ECO:0007669"/>
    <property type="project" value="UniProtKB-KW"/>
</dbReference>
<dbReference type="AlphaFoldDB" id="A0A560FVJ2"/>
<comment type="caution">
    <text evidence="6">The sequence shown here is derived from an EMBL/GenBank/DDBJ whole genome shotgun (WGS) entry which is preliminary data.</text>
</comment>
<evidence type="ECO:0000256" key="2">
    <source>
        <dbReference type="ARBA" id="ARBA00022630"/>
    </source>
</evidence>
<organism evidence="6 7">
    <name type="scientific">Nitrospirillum amazonense</name>
    <dbReference type="NCBI Taxonomy" id="28077"/>
    <lineage>
        <taxon>Bacteria</taxon>
        <taxon>Pseudomonadati</taxon>
        <taxon>Pseudomonadota</taxon>
        <taxon>Alphaproteobacteria</taxon>
        <taxon>Rhodospirillales</taxon>
        <taxon>Azospirillaceae</taxon>
        <taxon>Nitrospirillum</taxon>
    </lineage>
</organism>
<sequence length="576" mass="62037">MTGEERPGSPGWHSAVEAPLTVADASEVRWDAEADLVVVGYGGAGVAAAVEAAERGASVIAVDRYHGGGATAMNGGVLYAGGGTSVQQEAGVEDTVEDMYRYLRRETEGVVSDRTLHRFCAESPGMVEWLKAHGVAFNSRVYWEKTSYPHSDYYLYHSDSCLAPEHAAVAKPAPRGHRVFMPAANTAVGYGVGLYYPLQAAAAGLGVRLWTKAECRQLVVDRHGHVLGVRVLHIPPRTMDAIEYERLAAKGTKYMLMFPPSFPGAGFANWRASRLWERARAIERTGRVECFIHARKGVCLSTGGFIFNRPMVAHHAPAYVQGMPLGSPGDDGSGIRLGQTVGGAVARMNHVSAWRFINPPLAWAHGVIVDGRGERYVNEMLYGAAIGQKMCEERGGRAYLILDQQLYDQAWQQVTRGKVLPFQKYPAMLAMRFGRRKARTLAALAERCGFDPATLDRTVTRYNQAARGIVPDAFNKGADNMAVLERGPFYALDMSIDAKLAPLPTLTLGGLTVDEDTGAVLNSQGRAIPGLYAAGRAAVGICSNLYVSGLSAADCIFSGRRVGAVMGQVVAEQTGT</sequence>
<dbReference type="NCBIfam" id="NF005511">
    <property type="entry name" value="PRK07121.1-4"/>
    <property type="match status" value="1"/>
</dbReference>
<proteinExistence type="predicted"/>
<dbReference type="Gene3D" id="3.50.50.60">
    <property type="entry name" value="FAD/NAD(P)-binding domain"/>
    <property type="match status" value="2"/>
</dbReference>
<dbReference type="InterPro" id="IPR050315">
    <property type="entry name" value="FAD-oxidoreductase_2"/>
</dbReference>
<feature type="domain" description="FAD-dependent oxidoreductase 2 FAD-binding" evidence="5">
    <location>
        <begin position="35"/>
        <end position="541"/>
    </location>
</feature>
<dbReference type="Proteomes" id="UP000316545">
    <property type="component" value="Unassembled WGS sequence"/>
</dbReference>
<dbReference type="SUPFAM" id="SSF51905">
    <property type="entry name" value="FAD/NAD(P)-binding domain"/>
    <property type="match status" value="1"/>
</dbReference>
<dbReference type="SUPFAM" id="SSF56425">
    <property type="entry name" value="Succinate dehydrogenase/fumarate reductase flavoprotein, catalytic domain"/>
    <property type="match status" value="1"/>
</dbReference>
<dbReference type="Pfam" id="PF00890">
    <property type="entry name" value="FAD_binding_2"/>
    <property type="match status" value="1"/>
</dbReference>
<dbReference type="PANTHER" id="PTHR43400:SF10">
    <property type="entry name" value="3-OXOSTEROID 1-DEHYDROGENASE"/>
    <property type="match status" value="1"/>
</dbReference>
<keyword evidence="4" id="KW-0560">Oxidoreductase</keyword>
<comment type="cofactor">
    <cofactor evidence="1">
        <name>FAD</name>
        <dbReference type="ChEBI" id="CHEBI:57692"/>
    </cofactor>
</comment>
<accession>A0A560FVJ2</accession>
<dbReference type="RefSeq" id="WP_145617895.1">
    <property type="nucleotide sequence ID" value="NZ_VITO01000009.1"/>
</dbReference>
<dbReference type="InterPro" id="IPR036188">
    <property type="entry name" value="FAD/NAD-bd_sf"/>
</dbReference>
<evidence type="ECO:0000256" key="1">
    <source>
        <dbReference type="ARBA" id="ARBA00001974"/>
    </source>
</evidence>
<dbReference type="Gene3D" id="3.90.700.10">
    <property type="entry name" value="Succinate dehydrogenase/fumarate reductase flavoprotein, catalytic domain"/>
    <property type="match status" value="1"/>
</dbReference>
<gene>
    <name evidence="6" type="ORF">FBZ88_10954</name>
</gene>
<dbReference type="EMBL" id="VITO01000009">
    <property type="protein sequence ID" value="TWB25657.1"/>
    <property type="molecule type" value="Genomic_DNA"/>
</dbReference>